<feature type="signal peptide" evidence="1">
    <location>
        <begin position="1"/>
        <end position="22"/>
    </location>
</feature>
<evidence type="ECO:0000313" key="3">
    <source>
        <dbReference type="Proteomes" id="UP000617355"/>
    </source>
</evidence>
<sequence length="136" mass="15346">MRAPFHLLLLAMLAVMPAQARAHDCGFYTECCHALVEAYREAGVSGPRLEQFAATCELHHVFDAMPGAQAMFCAEAWEAISVVAYRHYVTGRIGFYPEMCMADPDYDAGEILEPDPMFPEPDHERFLEEMDPWFPG</sequence>
<evidence type="ECO:0000313" key="2">
    <source>
        <dbReference type="EMBL" id="GGD36375.1"/>
    </source>
</evidence>
<keyword evidence="1" id="KW-0732">Signal</keyword>
<proteinExistence type="predicted"/>
<keyword evidence="3" id="KW-1185">Reference proteome</keyword>
<dbReference type="EMBL" id="BMGI01000003">
    <property type="protein sequence ID" value="GGD36375.1"/>
    <property type="molecule type" value="Genomic_DNA"/>
</dbReference>
<name>A0ABQ1QPI5_9RHOB</name>
<dbReference type="RefSeq" id="WP_188527535.1">
    <property type="nucleotide sequence ID" value="NZ_BMGI01000003.1"/>
</dbReference>
<feature type="chain" id="PRO_5045314672" evidence="1">
    <location>
        <begin position="23"/>
        <end position="136"/>
    </location>
</feature>
<comment type="caution">
    <text evidence="2">The sequence shown here is derived from an EMBL/GenBank/DDBJ whole genome shotgun (WGS) entry which is preliminary data.</text>
</comment>
<accession>A0ABQ1QPI5</accession>
<protein>
    <submittedName>
        <fullName evidence="2">Uncharacterized protein</fullName>
    </submittedName>
</protein>
<reference evidence="3" key="1">
    <citation type="journal article" date="2019" name="Int. J. Syst. Evol. Microbiol.">
        <title>The Global Catalogue of Microorganisms (GCM) 10K type strain sequencing project: providing services to taxonomists for standard genome sequencing and annotation.</title>
        <authorList>
            <consortium name="The Broad Institute Genomics Platform"/>
            <consortium name="The Broad Institute Genome Sequencing Center for Infectious Disease"/>
            <person name="Wu L."/>
            <person name="Ma J."/>
        </authorList>
    </citation>
    <scope>NUCLEOTIDE SEQUENCE [LARGE SCALE GENOMIC DNA]</scope>
    <source>
        <strain evidence="3">CGMCC 1.12922</strain>
    </source>
</reference>
<organism evidence="2 3">
    <name type="scientific">Sinisalibacter lacisalsi</name>
    <dbReference type="NCBI Taxonomy" id="1526570"/>
    <lineage>
        <taxon>Bacteria</taxon>
        <taxon>Pseudomonadati</taxon>
        <taxon>Pseudomonadota</taxon>
        <taxon>Alphaproteobacteria</taxon>
        <taxon>Rhodobacterales</taxon>
        <taxon>Roseobacteraceae</taxon>
        <taxon>Sinisalibacter</taxon>
    </lineage>
</organism>
<dbReference type="Proteomes" id="UP000617355">
    <property type="component" value="Unassembled WGS sequence"/>
</dbReference>
<gene>
    <name evidence="2" type="ORF">GCM10011358_20240</name>
</gene>
<evidence type="ECO:0000256" key="1">
    <source>
        <dbReference type="SAM" id="SignalP"/>
    </source>
</evidence>